<dbReference type="Pfam" id="PF05345">
    <property type="entry name" value="He_PIG"/>
    <property type="match status" value="3"/>
</dbReference>
<feature type="domain" description="DUF4082" evidence="3">
    <location>
        <begin position="963"/>
        <end position="1106"/>
    </location>
</feature>
<feature type="domain" description="DUF4082" evidence="3">
    <location>
        <begin position="1211"/>
        <end position="1356"/>
    </location>
</feature>
<proteinExistence type="predicted"/>
<evidence type="ECO:0000313" key="6">
    <source>
        <dbReference type="Proteomes" id="UP000198755"/>
    </source>
</evidence>
<dbReference type="OrthoDB" id="8143322at2"/>
<dbReference type="SUPFAM" id="SSF49313">
    <property type="entry name" value="Cadherin-like"/>
    <property type="match status" value="3"/>
</dbReference>
<reference evidence="5 6" key="1">
    <citation type="submission" date="2016-10" db="EMBL/GenBank/DDBJ databases">
        <authorList>
            <person name="de Groot N.N."/>
        </authorList>
    </citation>
    <scope>NUCLEOTIDE SEQUENCE [LARGE SCALE GENOMIC DNA]</scope>
    <source>
        <strain evidence="5 6">NE2</strain>
    </source>
</reference>
<dbReference type="InterPro" id="IPR015919">
    <property type="entry name" value="Cadherin-like_sf"/>
</dbReference>
<feature type="domain" description="DUF4082" evidence="3">
    <location>
        <begin position="636"/>
        <end position="775"/>
    </location>
</feature>
<evidence type="ECO:0000259" key="4">
    <source>
        <dbReference type="Pfam" id="PF20254"/>
    </source>
</evidence>
<feature type="chain" id="PRO_5011458950" evidence="2">
    <location>
        <begin position="25"/>
        <end position="1361"/>
    </location>
</feature>
<dbReference type="Pfam" id="PF20254">
    <property type="entry name" value="DMFA2_C"/>
    <property type="match status" value="1"/>
</dbReference>
<evidence type="ECO:0000256" key="2">
    <source>
        <dbReference type="SAM" id="SignalP"/>
    </source>
</evidence>
<dbReference type="InterPro" id="IPR014756">
    <property type="entry name" value="Ig_E-set"/>
</dbReference>
<dbReference type="Proteomes" id="UP000198755">
    <property type="component" value="Unassembled WGS sequence"/>
</dbReference>
<sequence>MKLIFRILIAAVFAAALGASGAFAQNAIVQENLLSGTPNSVWDLNGPGATSLQGFTTDISVNHGSTITFKVNTPSTNWKIDIYRLGYYQGNGARLMTTITVPRAQNQPAAIVNAATGEVDAGNWAVSASWAVPASAVSGVYIAKLTDLNNTANQNHIPFIVRADESTSAILFQTSDTTWQAYNGWGGANLYGGNGPGGDSAPGRAFKVSYNRPFVTRDAIGTDAGPQDFLFTAEYSAIFWLEQNGYDVSYASEVDTSRNGSLLLNHKVFTSTGHDEYWDTVARANVEAARAAGVNLFFMSGNEVYWKTRWEPSIDGSGTPYRTLVCYKETRAGKPTDPLDPSTWTGTWRDPRFSPPADGGRPENSLTGTIFQVDSYRSDSITVPYAYSGLRFWRNSTHVSKAKAGATTTLTKNILGYEWDVSPDNGFAPAGLIDLSSTPLSVSTWLLDYGTMVGNGTATHNLTLYKDPTKGALVFGAGTVFWAWGLSPNDDGPTTPTDPDIQQATVNMLADMGVQPATLQSGLVLASKSTDVTPPASVINSPLAGAMFAEGQNVTISGVASDVGGMVAGVEVSVDGGATWRRATGTTSWTYGWNVKAGTTKLLSRATDDSVNTETPSAGVSVSVTANGPTAFSGANVPDIQTTEDATSVELGMKFSASSTGYVTGARFYKNSINLGTHTAHLWNASGTLLATATFANETASGWQQVNFATPVQISAGATYTISYHTSGFYSAAVGYFNQATTVGPLTLPANAGVYVYGASAAFPTKIYQAENYWVDAVFSAIPQPPVVTSPLTASGTVGAPFSYTIAASNSPTSFNATGLPAGLSVNTATGLISGTPTAAGTSSVGLSASSAAGTGVATLALTIQVPAAPSITSALSATGVAGSPFSYAITASNSPTSFNATGLPAGLSVNTTTGIISGSPTAAGNSSVSLSASNANGTGAATLSLSISAAPSGYSLFPSGSVPAVVTVNDPSAVELGFKFSAASAGNINGVRFYKGPQNTGVHTGELWDSTGTMLASATFVNETATGWQTVVFSSPVAIAANATYIASYHTGGYYSSDSNFFSTPYTNGLLTAPSSAASGGNGVYVYSSTVKYPASSYNASNYWVDVLFSPNGSLAAPVINSVSSATGVVGANFSYQITGTNNPSSFNATGLPTGLTVDTTTGIISGTPTAPGTSSVTLSATNTAGTGSASLTLVINTATTTVSLFPTTSVPAIVSVSDPSAVELGVKFSATRAGNIVGVLFYKGAQNTGSHTAELWNASTGTLLATALFTGETASGWQSVTFANPVPITAGATYIASYHTSGNYSADSNYFATSYSSGPLTAPSSSASGGNGVYAYGGNTTMPTSSFNATNYWVDVMFQ</sequence>
<feature type="domain" description="N,N-dimethylformamidase beta subunit-like C-terminal" evidence="4">
    <location>
        <begin position="80"/>
        <end position="488"/>
    </location>
</feature>
<dbReference type="SUPFAM" id="SSF81296">
    <property type="entry name" value="E set domains"/>
    <property type="match status" value="1"/>
</dbReference>
<feature type="signal peptide" evidence="2">
    <location>
        <begin position="1"/>
        <end position="24"/>
    </location>
</feature>
<gene>
    <name evidence="5" type="ORF">SAMN05444581_1193</name>
</gene>
<dbReference type="InterPro" id="IPR025141">
    <property type="entry name" value="DUF4082"/>
</dbReference>
<dbReference type="EMBL" id="FOSN01000019">
    <property type="protein sequence ID" value="SFK76857.1"/>
    <property type="molecule type" value="Genomic_DNA"/>
</dbReference>
<dbReference type="Gene3D" id="2.60.40.10">
    <property type="entry name" value="Immunoglobulins"/>
    <property type="match status" value="3"/>
</dbReference>
<evidence type="ECO:0000259" key="3">
    <source>
        <dbReference type="Pfam" id="PF13313"/>
    </source>
</evidence>
<dbReference type="InterPro" id="IPR013783">
    <property type="entry name" value="Ig-like_fold"/>
</dbReference>
<dbReference type="Pfam" id="PF13313">
    <property type="entry name" value="DUF4082"/>
    <property type="match status" value="3"/>
</dbReference>
<evidence type="ECO:0000313" key="5">
    <source>
        <dbReference type="EMBL" id="SFK76857.1"/>
    </source>
</evidence>
<dbReference type="InterPro" id="IPR046540">
    <property type="entry name" value="DMFA2_C"/>
</dbReference>
<keyword evidence="2" id="KW-0732">Signal</keyword>
<name>A0A1I4C940_9HYPH</name>
<dbReference type="GO" id="GO:0016020">
    <property type="term" value="C:membrane"/>
    <property type="evidence" value="ECO:0007669"/>
    <property type="project" value="InterPro"/>
</dbReference>
<feature type="region of interest" description="Disordered" evidence="1">
    <location>
        <begin position="336"/>
        <end position="365"/>
    </location>
</feature>
<dbReference type="Gene3D" id="2.60.40.650">
    <property type="match status" value="1"/>
</dbReference>
<dbReference type="STRING" id="1612308.SAMN05444581_1193"/>
<dbReference type="GO" id="GO:0005509">
    <property type="term" value="F:calcium ion binding"/>
    <property type="evidence" value="ECO:0007669"/>
    <property type="project" value="InterPro"/>
</dbReference>
<dbReference type="Pfam" id="PF17957">
    <property type="entry name" value="Big_7"/>
    <property type="match status" value="1"/>
</dbReference>
<dbReference type="RefSeq" id="WP_091685808.1">
    <property type="nucleotide sequence ID" value="NZ_FOSN01000019.1"/>
</dbReference>
<evidence type="ECO:0000256" key="1">
    <source>
        <dbReference type="SAM" id="MobiDB-lite"/>
    </source>
</evidence>
<accession>A0A1I4C940</accession>
<organism evidence="5 6">
    <name type="scientific">Methylocapsa palsarum</name>
    <dbReference type="NCBI Taxonomy" id="1612308"/>
    <lineage>
        <taxon>Bacteria</taxon>
        <taxon>Pseudomonadati</taxon>
        <taxon>Pseudomonadota</taxon>
        <taxon>Alphaproteobacteria</taxon>
        <taxon>Hyphomicrobiales</taxon>
        <taxon>Beijerinckiaceae</taxon>
        <taxon>Methylocapsa</taxon>
    </lineage>
</organism>
<protein>
    <submittedName>
        <fullName evidence="5">Putative Ig domain-containing protein</fullName>
    </submittedName>
</protein>
<keyword evidence="6" id="KW-1185">Reference proteome</keyword>